<keyword evidence="2" id="KW-1185">Reference proteome</keyword>
<dbReference type="EMBL" id="JACAZI010000008">
    <property type="protein sequence ID" value="KAF7354111.1"/>
    <property type="molecule type" value="Genomic_DNA"/>
</dbReference>
<comment type="caution">
    <text evidence="1">The sequence shown here is derived from an EMBL/GenBank/DDBJ whole genome shotgun (WGS) entry which is preliminary data.</text>
</comment>
<accession>A0A8H6Y932</accession>
<dbReference type="OrthoDB" id="3043214at2759"/>
<evidence type="ECO:0000313" key="1">
    <source>
        <dbReference type="EMBL" id="KAF7354111.1"/>
    </source>
</evidence>
<dbReference type="AlphaFoldDB" id="A0A8H6Y932"/>
<organism evidence="1 2">
    <name type="scientific">Mycena venus</name>
    <dbReference type="NCBI Taxonomy" id="2733690"/>
    <lineage>
        <taxon>Eukaryota</taxon>
        <taxon>Fungi</taxon>
        <taxon>Dikarya</taxon>
        <taxon>Basidiomycota</taxon>
        <taxon>Agaricomycotina</taxon>
        <taxon>Agaricomycetes</taxon>
        <taxon>Agaricomycetidae</taxon>
        <taxon>Agaricales</taxon>
        <taxon>Marasmiineae</taxon>
        <taxon>Mycenaceae</taxon>
        <taxon>Mycena</taxon>
    </lineage>
</organism>
<proteinExistence type="predicted"/>
<gene>
    <name evidence="1" type="ORF">MVEN_01098500</name>
</gene>
<dbReference type="Proteomes" id="UP000620124">
    <property type="component" value="Unassembled WGS sequence"/>
</dbReference>
<protein>
    <submittedName>
        <fullName evidence="1">MYND-type domain-containing protein</fullName>
    </submittedName>
</protein>
<reference evidence="1" key="1">
    <citation type="submission" date="2020-05" db="EMBL/GenBank/DDBJ databases">
        <title>Mycena genomes resolve the evolution of fungal bioluminescence.</title>
        <authorList>
            <person name="Tsai I.J."/>
        </authorList>
    </citation>
    <scope>NUCLEOTIDE SEQUENCE</scope>
    <source>
        <strain evidence="1">CCC161011</strain>
    </source>
</reference>
<evidence type="ECO:0000313" key="2">
    <source>
        <dbReference type="Proteomes" id="UP000620124"/>
    </source>
</evidence>
<name>A0A8H6Y932_9AGAR</name>
<sequence>MHPALSFDAFSTLPPTYKRVATSAARGEYRDLQRLASFARTSSETYAISTLPAFYANLNPSSIPSMAQLETSISASLRLTIGNACVALGALHTITHLGSFPLDASLDLWERAWPWLEFLHLYQDYIEGADALIDVRTYIIWCMLLINLEEHTETAQVMAHQPGVQALVTRCWMLTIGVSDEDRDEVFENAQYMLLLHPADPVSLAEIVAEAGGTFDHLAALVVRHLTQVIPRRAETVSFWSTIATFFYNTEYKSVPFKDALLAI</sequence>